<keyword evidence="3" id="KW-1185">Reference proteome</keyword>
<reference evidence="2" key="1">
    <citation type="journal article" date="2023" name="Science">
        <title>Genome structures resolve the early diversification of teleost fishes.</title>
        <authorList>
            <person name="Parey E."/>
            <person name="Louis A."/>
            <person name="Montfort J."/>
            <person name="Bouchez O."/>
            <person name="Roques C."/>
            <person name="Iampietro C."/>
            <person name="Lluch J."/>
            <person name="Castinel A."/>
            <person name="Donnadieu C."/>
            <person name="Desvignes T."/>
            <person name="Floi Bucao C."/>
            <person name="Jouanno E."/>
            <person name="Wen M."/>
            <person name="Mejri S."/>
            <person name="Dirks R."/>
            <person name="Jansen H."/>
            <person name="Henkel C."/>
            <person name="Chen W.J."/>
            <person name="Zahm M."/>
            <person name="Cabau C."/>
            <person name="Klopp C."/>
            <person name="Thompson A.W."/>
            <person name="Robinson-Rechavi M."/>
            <person name="Braasch I."/>
            <person name="Lecointre G."/>
            <person name="Bobe J."/>
            <person name="Postlethwait J.H."/>
            <person name="Berthelot C."/>
            <person name="Roest Crollius H."/>
            <person name="Guiguen Y."/>
        </authorList>
    </citation>
    <scope>NUCLEOTIDE SEQUENCE</scope>
    <source>
        <strain evidence="2">Concon-B</strain>
    </source>
</reference>
<sequence>MTRPAKPGPAPAPGGRPARHHRLPALHGVQPLPHPRGGARQLLRQDQPAAAAAGQGDGAGPALRPPGPRLLRRALLPRHRGVRRRHRRPRPRHAHPAAAGRAGVPAPRGEGPHRAQRRSEQLPAEPRGPVRQLAAPAGGAGRGRGGGAVGGRGGGPVPALHPGRGERRAHAHPAAAVPGERARRTGPGAPAAPQHRVRPERHHAPAALPLRLRPAELQAPAGHRQQQAEPAPVLRGGLRVHRGSSPGRAGPPHTLPGRGLAFGHHRHRLPDEAHLDDHDRRVQVCEDQETHHLAQPQLHGPAAGVRGGPQQRHHPPDPHPQAHGRGDHRLRKRRRR</sequence>
<evidence type="ECO:0000313" key="3">
    <source>
        <dbReference type="Proteomes" id="UP001152803"/>
    </source>
</evidence>
<feature type="compositionally biased region" description="Low complexity" evidence="1">
    <location>
        <begin position="172"/>
        <end position="193"/>
    </location>
</feature>
<feature type="compositionally biased region" description="Basic residues" evidence="1">
    <location>
        <begin position="326"/>
        <end position="336"/>
    </location>
</feature>
<dbReference type="Proteomes" id="UP001152803">
    <property type="component" value="Unassembled WGS sequence"/>
</dbReference>
<protein>
    <submittedName>
        <fullName evidence="2">Uncharacterized protein</fullName>
    </submittedName>
</protein>
<gene>
    <name evidence="2" type="ORF">COCON_G00099830</name>
</gene>
<feature type="compositionally biased region" description="Basic residues" evidence="1">
    <location>
        <begin position="70"/>
        <end position="95"/>
    </location>
</feature>
<feature type="compositionally biased region" description="Basic and acidic residues" evidence="1">
    <location>
        <begin position="110"/>
        <end position="120"/>
    </location>
</feature>
<evidence type="ECO:0000313" key="2">
    <source>
        <dbReference type="EMBL" id="KAJ8275358.1"/>
    </source>
</evidence>
<feature type="compositionally biased region" description="Low complexity" evidence="1">
    <location>
        <begin position="39"/>
        <end position="54"/>
    </location>
</feature>
<feature type="region of interest" description="Disordered" evidence="1">
    <location>
        <begin position="219"/>
        <end position="336"/>
    </location>
</feature>
<comment type="caution">
    <text evidence="2">The sequence shown here is derived from an EMBL/GenBank/DDBJ whole genome shotgun (WGS) entry which is preliminary data.</text>
</comment>
<dbReference type="OrthoDB" id="10597372at2759"/>
<feature type="compositionally biased region" description="Basic and acidic residues" evidence="1">
    <location>
        <begin position="269"/>
        <end position="292"/>
    </location>
</feature>
<evidence type="ECO:0000256" key="1">
    <source>
        <dbReference type="SAM" id="MobiDB-lite"/>
    </source>
</evidence>
<feature type="compositionally biased region" description="Gly residues" evidence="1">
    <location>
        <begin position="138"/>
        <end position="156"/>
    </location>
</feature>
<dbReference type="EMBL" id="JAFJMO010000006">
    <property type="protein sequence ID" value="KAJ8275358.1"/>
    <property type="molecule type" value="Genomic_DNA"/>
</dbReference>
<dbReference type="AlphaFoldDB" id="A0A9Q1DMR9"/>
<accession>A0A9Q1DMR9</accession>
<feature type="compositionally biased region" description="Low complexity" evidence="1">
    <location>
        <begin position="96"/>
        <end position="109"/>
    </location>
</feature>
<name>A0A9Q1DMR9_CONCO</name>
<feature type="region of interest" description="Disordered" evidence="1">
    <location>
        <begin position="1"/>
        <end position="201"/>
    </location>
</feature>
<proteinExistence type="predicted"/>
<organism evidence="2 3">
    <name type="scientific">Conger conger</name>
    <name type="common">Conger eel</name>
    <name type="synonym">Muraena conger</name>
    <dbReference type="NCBI Taxonomy" id="82655"/>
    <lineage>
        <taxon>Eukaryota</taxon>
        <taxon>Metazoa</taxon>
        <taxon>Chordata</taxon>
        <taxon>Craniata</taxon>
        <taxon>Vertebrata</taxon>
        <taxon>Euteleostomi</taxon>
        <taxon>Actinopterygii</taxon>
        <taxon>Neopterygii</taxon>
        <taxon>Teleostei</taxon>
        <taxon>Anguilliformes</taxon>
        <taxon>Congridae</taxon>
        <taxon>Conger</taxon>
    </lineage>
</organism>
<feature type="compositionally biased region" description="Pro residues" evidence="1">
    <location>
        <begin position="1"/>
        <end position="14"/>
    </location>
</feature>